<evidence type="ECO:0008006" key="5">
    <source>
        <dbReference type="Google" id="ProtNLM"/>
    </source>
</evidence>
<accession>A0A327LYT8</accession>
<dbReference type="AlphaFoldDB" id="A0A327LYT8"/>
<dbReference type="EMBL" id="QLIX01000027">
    <property type="protein sequence ID" value="RAI56091.1"/>
    <property type="molecule type" value="Genomic_DNA"/>
</dbReference>
<dbReference type="RefSeq" id="WP_111472214.1">
    <property type="nucleotide sequence ID" value="NZ_QLIX01000027.1"/>
</dbReference>
<proteinExistence type="predicted"/>
<reference evidence="4" key="1">
    <citation type="submission" date="2018-06" db="EMBL/GenBank/DDBJ databases">
        <authorList>
            <person name="Khan S.A."/>
        </authorList>
    </citation>
    <scope>NUCLEOTIDE SEQUENCE [LARGE SCALE GENOMIC DNA]</scope>
    <source>
        <strain evidence="4">DB-1506</strain>
    </source>
</reference>
<dbReference type="InterPro" id="IPR013610">
    <property type="entry name" value="ArdC_N"/>
</dbReference>
<dbReference type="InterPro" id="IPR041459">
    <property type="entry name" value="MPTase-PolyVal"/>
</dbReference>
<organism evidence="3 4">
    <name type="scientific">Roseicella frigidaeris</name>
    <dbReference type="NCBI Taxonomy" id="2230885"/>
    <lineage>
        <taxon>Bacteria</taxon>
        <taxon>Pseudomonadati</taxon>
        <taxon>Pseudomonadota</taxon>
        <taxon>Alphaproteobacteria</taxon>
        <taxon>Acetobacterales</taxon>
        <taxon>Roseomonadaceae</taxon>
        <taxon>Roseicella</taxon>
    </lineage>
</organism>
<dbReference type="Pfam" id="PF08401">
    <property type="entry name" value="ArdcN"/>
    <property type="match status" value="1"/>
</dbReference>
<name>A0A327LYT8_9PROT</name>
<keyword evidence="4" id="KW-1185">Reference proteome</keyword>
<feature type="domain" description="Polyvalent protein metallopeptidase" evidence="2">
    <location>
        <begin position="167"/>
        <end position="292"/>
    </location>
</feature>
<evidence type="ECO:0000259" key="1">
    <source>
        <dbReference type="Pfam" id="PF08401"/>
    </source>
</evidence>
<sequence>MADRTARGAGGEDAEARGDIYARVTERIAAAVEASTDDWRMPWHGGADGRASALPANAATGRPYRGVNVLVLWAAAQAEGYAGGAWATYRQWRELGAQVRQGERACPVVFWKALDGRGDEDEAGDEAEGRGRPRLLARGYSVFNASQVDGYDAPALPALPEAERIAHADAFFAGLGMAVRHGGARACYAPAADEVRMPPFQAFRDAVAYYATLAHEATHWTGHASRLARDLRGRFGEEAYAVEELVAELGAAFLCADLRLVPEPRPDHAAYVASWLKVLRSDKRAIFVAAAKAQAAADWMHARRASADAAA</sequence>
<evidence type="ECO:0000313" key="3">
    <source>
        <dbReference type="EMBL" id="RAI56091.1"/>
    </source>
</evidence>
<comment type="caution">
    <text evidence="3">The sequence shown here is derived from an EMBL/GenBank/DDBJ whole genome shotgun (WGS) entry which is preliminary data.</text>
</comment>
<evidence type="ECO:0000313" key="4">
    <source>
        <dbReference type="Proteomes" id="UP000249065"/>
    </source>
</evidence>
<dbReference type="Pfam" id="PF18818">
    <property type="entry name" value="MPTase-PolyVal"/>
    <property type="match status" value="1"/>
</dbReference>
<dbReference type="InterPro" id="IPR017113">
    <property type="entry name" value="Antirestriction_ArdC"/>
</dbReference>
<evidence type="ECO:0000259" key="2">
    <source>
        <dbReference type="Pfam" id="PF18818"/>
    </source>
</evidence>
<dbReference type="PIRSF" id="PIRSF037112">
    <property type="entry name" value="Antirestriction_ArdC"/>
    <property type="match status" value="1"/>
</dbReference>
<protein>
    <recommendedName>
        <fullName evidence="5">Antirestriction protein ArdC</fullName>
    </recommendedName>
</protein>
<dbReference type="GO" id="GO:0003697">
    <property type="term" value="F:single-stranded DNA binding"/>
    <property type="evidence" value="ECO:0007669"/>
    <property type="project" value="InterPro"/>
</dbReference>
<dbReference type="OrthoDB" id="9792687at2"/>
<gene>
    <name evidence="3" type="ORF">DOO78_22895</name>
</gene>
<dbReference type="Proteomes" id="UP000249065">
    <property type="component" value="Unassembled WGS sequence"/>
</dbReference>
<feature type="domain" description="N-terminal" evidence="1">
    <location>
        <begin position="19"/>
        <end position="143"/>
    </location>
</feature>